<reference evidence="3" key="1">
    <citation type="journal article" date="2015" name="Proc. Natl. Acad. Sci. U.S.A.">
        <title>Genome sequencing of adzuki bean (Vigna angularis) provides insight into high starch and low fat accumulation and domestication.</title>
        <authorList>
            <person name="Yang K."/>
            <person name="Tian Z."/>
            <person name="Chen C."/>
            <person name="Luo L."/>
            <person name="Zhao B."/>
            <person name="Wang Z."/>
            <person name="Yu L."/>
            <person name="Li Y."/>
            <person name="Sun Y."/>
            <person name="Li W."/>
            <person name="Chen Y."/>
            <person name="Li Y."/>
            <person name="Zhang Y."/>
            <person name="Ai D."/>
            <person name="Zhao J."/>
            <person name="Shang C."/>
            <person name="Ma Y."/>
            <person name="Wu B."/>
            <person name="Wang M."/>
            <person name="Gao L."/>
            <person name="Sun D."/>
            <person name="Zhang P."/>
            <person name="Guo F."/>
            <person name="Wang W."/>
            <person name="Li Y."/>
            <person name="Wang J."/>
            <person name="Varshney R.K."/>
            <person name="Wang J."/>
            <person name="Ling H.Q."/>
            <person name="Wan P."/>
        </authorList>
    </citation>
    <scope>NUCLEOTIDE SEQUENCE</scope>
    <source>
        <strain evidence="3">cv. Jingnong 6</strain>
    </source>
</reference>
<sequence>MVLTWTPEICEATTGRTQSVARTNAKRGKDERKRNERRVLARRTNACTRGRAETKYSGGRGYGGEKNGGGRWREKEGGVIWKGGVGFEFEMRQGRVKEPDFRSGQIHYEFQHKDRHEGDNLELNLEGVKKEVIGFFVEREAEVCETGVPLPDITPGDLVSAPSNVRNPHTSLSNEGARHSGALCPPPVQPPQRHLYFRHPRLRIHPLH</sequence>
<feature type="region of interest" description="Disordered" evidence="1">
    <location>
        <begin position="15"/>
        <end position="37"/>
    </location>
</feature>
<evidence type="ECO:0000313" key="3">
    <source>
        <dbReference type="Proteomes" id="UP000053144"/>
    </source>
</evidence>
<dbReference type="EMBL" id="CM003380">
    <property type="protein sequence ID" value="KOM55329.1"/>
    <property type="molecule type" value="Genomic_DNA"/>
</dbReference>
<dbReference type="Gramene" id="KOM55329">
    <property type="protein sequence ID" value="KOM55329"/>
    <property type="gene ID" value="LR48_Vigan10g122100"/>
</dbReference>
<evidence type="ECO:0000256" key="1">
    <source>
        <dbReference type="SAM" id="MobiDB-lite"/>
    </source>
</evidence>
<gene>
    <name evidence="2" type="ORF">LR48_Vigan10g122100</name>
</gene>
<name>A0A0L9VKR9_PHAAN</name>
<feature type="compositionally biased region" description="Polar residues" evidence="1">
    <location>
        <begin position="161"/>
        <end position="174"/>
    </location>
</feature>
<feature type="region of interest" description="Disordered" evidence="1">
    <location>
        <begin position="161"/>
        <end position="192"/>
    </location>
</feature>
<protein>
    <submittedName>
        <fullName evidence="2">Uncharacterized protein</fullName>
    </submittedName>
</protein>
<feature type="compositionally biased region" description="Basic and acidic residues" evidence="1">
    <location>
        <begin position="27"/>
        <end position="37"/>
    </location>
</feature>
<evidence type="ECO:0000313" key="2">
    <source>
        <dbReference type="EMBL" id="KOM55329.1"/>
    </source>
</evidence>
<dbReference type="AlphaFoldDB" id="A0A0L9VKR9"/>
<accession>A0A0L9VKR9</accession>
<organism evidence="2 3">
    <name type="scientific">Phaseolus angularis</name>
    <name type="common">Azuki bean</name>
    <name type="synonym">Vigna angularis</name>
    <dbReference type="NCBI Taxonomy" id="3914"/>
    <lineage>
        <taxon>Eukaryota</taxon>
        <taxon>Viridiplantae</taxon>
        <taxon>Streptophyta</taxon>
        <taxon>Embryophyta</taxon>
        <taxon>Tracheophyta</taxon>
        <taxon>Spermatophyta</taxon>
        <taxon>Magnoliopsida</taxon>
        <taxon>eudicotyledons</taxon>
        <taxon>Gunneridae</taxon>
        <taxon>Pentapetalae</taxon>
        <taxon>rosids</taxon>
        <taxon>fabids</taxon>
        <taxon>Fabales</taxon>
        <taxon>Fabaceae</taxon>
        <taxon>Papilionoideae</taxon>
        <taxon>50 kb inversion clade</taxon>
        <taxon>NPAAA clade</taxon>
        <taxon>indigoferoid/millettioid clade</taxon>
        <taxon>Phaseoleae</taxon>
        <taxon>Vigna</taxon>
    </lineage>
</organism>
<dbReference type="Proteomes" id="UP000053144">
    <property type="component" value="Chromosome 10"/>
</dbReference>
<proteinExistence type="predicted"/>